<dbReference type="PROSITE" id="PS50975">
    <property type="entry name" value="ATP_GRASP"/>
    <property type="match status" value="1"/>
</dbReference>
<dbReference type="RefSeq" id="WP_368374347.1">
    <property type="nucleotide sequence ID" value="NZ_JBFRYB010000001.1"/>
</dbReference>
<comment type="caution">
    <text evidence="5">The sequence shown here is derived from an EMBL/GenBank/DDBJ whole genome shotgun (WGS) entry which is preliminary data.</text>
</comment>
<dbReference type="EMBL" id="JBFRYB010000001">
    <property type="protein sequence ID" value="MEX1664222.1"/>
    <property type="molecule type" value="Genomic_DNA"/>
</dbReference>
<dbReference type="Pfam" id="PF08443">
    <property type="entry name" value="RimK"/>
    <property type="match status" value="1"/>
</dbReference>
<sequence>MAWISFDIFRTLGFGDTLQLKPEQIFNHKDDISSADWVLFPQYWQLNALIYGLKAKVFPSQASYLLGHNKIEMTRAFEVVAPANIPHTEIRANTPSNADELWELMLHPFVAKLPKATQGSGVWLIQTRSDWKAYLQRSDILYVQEYLPINRDIRVEIIGDQVISAYWRLQSDQGFYNNVAKGGVIDHSPIPAQAINLALHLATSLDINHAGFDIAMVGDHPYVFEFNRLFGNQGLEGGDKKIRDAIIDYLNRQQQPTRPNFPKAPANKDKPLPRVA</sequence>
<feature type="domain" description="ATP-grasp" evidence="4">
    <location>
        <begin position="77"/>
        <end position="255"/>
    </location>
</feature>
<evidence type="ECO:0000313" key="6">
    <source>
        <dbReference type="Proteomes" id="UP001557484"/>
    </source>
</evidence>
<feature type="region of interest" description="Disordered" evidence="3">
    <location>
        <begin position="253"/>
        <end position="276"/>
    </location>
</feature>
<proteinExistence type="predicted"/>
<evidence type="ECO:0000256" key="2">
    <source>
        <dbReference type="PROSITE-ProRule" id="PRU00409"/>
    </source>
</evidence>
<name>A0ABV3TRP2_9GAMM</name>
<reference evidence="5 6" key="1">
    <citation type="journal article" date="2011" name="Int. J. Syst. Evol. Microbiol.">
        <title>Zhongshania antarctica gen. nov., sp. nov. and Zhongshania guokunii sp. nov., gammaproteobacteria respectively isolated from coastal attached (fast) ice and surface seawater of the Antarctic.</title>
        <authorList>
            <person name="Li H.J."/>
            <person name="Zhang X.Y."/>
            <person name="Chen C.X."/>
            <person name="Zhang Y.J."/>
            <person name="Gao Z.M."/>
            <person name="Yu Y."/>
            <person name="Chen X.L."/>
            <person name="Chen B."/>
            <person name="Zhang Y.Z."/>
        </authorList>
    </citation>
    <scope>NUCLEOTIDE SEQUENCE [LARGE SCALE GENOMIC DNA]</scope>
    <source>
        <strain evidence="5 6">R06B22</strain>
    </source>
</reference>
<keyword evidence="1" id="KW-0464">Manganese</keyword>
<evidence type="ECO:0000313" key="5">
    <source>
        <dbReference type="EMBL" id="MEX1664222.1"/>
    </source>
</evidence>
<organism evidence="5 6">
    <name type="scientific">Zhongshania arctica</name>
    <dbReference type="NCBI Taxonomy" id="3238302"/>
    <lineage>
        <taxon>Bacteria</taxon>
        <taxon>Pseudomonadati</taxon>
        <taxon>Pseudomonadota</taxon>
        <taxon>Gammaproteobacteria</taxon>
        <taxon>Cellvibrionales</taxon>
        <taxon>Spongiibacteraceae</taxon>
        <taxon>Zhongshania</taxon>
    </lineage>
</organism>
<keyword evidence="6" id="KW-1185">Reference proteome</keyword>
<gene>
    <name evidence="5" type="ORF">AB4875_01915</name>
</gene>
<dbReference type="InterPro" id="IPR011761">
    <property type="entry name" value="ATP-grasp"/>
</dbReference>
<dbReference type="PANTHER" id="PTHR21621">
    <property type="entry name" value="RIBOSOMAL PROTEIN S6 MODIFICATION PROTEIN"/>
    <property type="match status" value="1"/>
</dbReference>
<evidence type="ECO:0000256" key="1">
    <source>
        <dbReference type="ARBA" id="ARBA00023211"/>
    </source>
</evidence>
<protein>
    <submittedName>
        <fullName evidence="5">RimK family alpha-L-glutamate ligase</fullName>
    </submittedName>
</protein>
<dbReference type="SUPFAM" id="SSF56059">
    <property type="entry name" value="Glutathione synthetase ATP-binding domain-like"/>
    <property type="match status" value="1"/>
</dbReference>
<keyword evidence="2" id="KW-0067">ATP-binding</keyword>
<dbReference type="GO" id="GO:0016874">
    <property type="term" value="F:ligase activity"/>
    <property type="evidence" value="ECO:0007669"/>
    <property type="project" value="UniProtKB-KW"/>
</dbReference>
<accession>A0ABV3TRP2</accession>
<dbReference type="PANTHER" id="PTHR21621:SF0">
    <property type="entry name" value="BETA-CITRYLGLUTAMATE SYNTHASE B-RELATED"/>
    <property type="match status" value="1"/>
</dbReference>
<evidence type="ECO:0000256" key="3">
    <source>
        <dbReference type="SAM" id="MobiDB-lite"/>
    </source>
</evidence>
<feature type="compositionally biased region" description="Basic and acidic residues" evidence="3">
    <location>
        <begin position="266"/>
        <end position="276"/>
    </location>
</feature>
<dbReference type="Gene3D" id="3.30.470.20">
    <property type="entry name" value="ATP-grasp fold, B domain"/>
    <property type="match status" value="1"/>
</dbReference>
<dbReference type="Proteomes" id="UP001557484">
    <property type="component" value="Unassembled WGS sequence"/>
</dbReference>
<keyword evidence="5" id="KW-0436">Ligase</keyword>
<dbReference type="InterPro" id="IPR013651">
    <property type="entry name" value="ATP-grasp_RimK-type"/>
</dbReference>
<evidence type="ECO:0000259" key="4">
    <source>
        <dbReference type="PROSITE" id="PS50975"/>
    </source>
</evidence>
<keyword evidence="2" id="KW-0547">Nucleotide-binding</keyword>